<sequence length="43" mass="4938">MPERQLRTCPYCGEESLQLPAHIRSQCEHLPATNSRGEVVRDE</sequence>
<accession>A0ABD6ASQ9</accession>
<name>A0ABD6ASQ9_9EURY</name>
<comment type="caution">
    <text evidence="1">The sequence shown here is derived from an EMBL/GenBank/DDBJ whole genome shotgun (WGS) entry which is preliminary data.</text>
</comment>
<reference evidence="1 2" key="1">
    <citation type="journal article" date="2019" name="Int. J. Syst. Evol. Microbiol.">
        <title>The Global Catalogue of Microorganisms (GCM) 10K type strain sequencing project: providing services to taxonomists for standard genome sequencing and annotation.</title>
        <authorList>
            <consortium name="The Broad Institute Genomics Platform"/>
            <consortium name="The Broad Institute Genome Sequencing Center for Infectious Disease"/>
            <person name="Wu L."/>
            <person name="Ma J."/>
        </authorList>
    </citation>
    <scope>NUCLEOTIDE SEQUENCE [LARGE SCALE GENOMIC DNA]</scope>
    <source>
        <strain evidence="1 2">CGMCC 1.12563</strain>
    </source>
</reference>
<gene>
    <name evidence="1" type="ORF">ACFSBT_05170</name>
</gene>
<dbReference type="EMBL" id="JBHUDC010000002">
    <property type="protein sequence ID" value="MFD1512672.1"/>
    <property type="molecule type" value="Genomic_DNA"/>
</dbReference>
<protein>
    <submittedName>
        <fullName evidence="1">Uncharacterized protein</fullName>
    </submittedName>
</protein>
<proteinExistence type="predicted"/>
<dbReference type="RefSeq" id="WP_305794323.1">
    <property type="nucleotide sequence ID" value="NZ_JALXFV010000002.1"/>
</dbReference>
<keyword evidence="2" id="KW-1185">Reference proteome</keyword>
<dbReference type="AlphaFoldDB" id="A0ABD6ASQ9"/>
<evidence type="ECO:0000313" key="2">
    <source>
        <dbReference type="Proteomes" id="UP001597187"/>
    </source>
</evidence>
<dbReference type="Proteomes" id="UP001597187">
    <property type="component" value="Unassembled WGS sequence"/>
</dbReference>
<organism evidence="1 2">
    <name type="scientific">Halomarina rubra</name>
    <dbReference type="NCBI Taxonomy" id="2071873"/>
    <lineage>
        <taxon>Archaea</taxon>
        <taxon>Methanobacteriati</taxon>
        <taxon>Methanobacteriota</taxon>
        <taxon>Stenosarchaea group</taxon>
        <taxon>Halobacteria</taxon>
        <taxon>Halobacteriales</taxon>
        <taxon>Natronomonadaceae</taxon>
        <taxon>Halomarina</taxon>
    </lineage>
</organism>
<evidence type="ECO:0000313" key="1">
    <source>
        <dbReference type="EMBL" id="MFD1512672.1"/>
    </source>
</evidence>